<dbReference type="EMBL" id="NWUJ01000002">
    <property type="protein sequence ID" value="PFH37578.1"/>
    <property type="molecule type" value="Genomic_DNA"/>
</dbReference>
<feature type="compositionally biased region" description="Basic residues" evidence="1">
    <location>
        <begin position="762"/>
        <end position="778"/>
    </location>
</feature>
<protein>
    <submittedName>
        <fullName evidence="2">Uncharacterized protein</fullName>
    </submittedName>
</protein>
<evidence type="ECO:0000313" key="3">
    <source>
        <dbReference type="Proteomes" id="UP000224006"/>
    </source>
</evidence>
<comment type="caution">
    <text evidence="2">The sequence shown here is derived from an EMBL/GenBank/DDBJ whole genome shotgun (WGS) entry which is preliminary data.</text>
</comment>
<keyword evidence="3" id="KW-1185">Reference proteome</keyword>
<accession>A0A2A9MGE0</accession>
<sequence>MESRSVRAGVASPGWRVTKGGCGESRNSRSSSTSSRRVAPTFPSLLRSPCCIALRSASLLGVLGVLWAACALGGPEEGAPPATSLPELATGEETRDVSSGLASSTGAGGPAAHEDKTSFFKGWKFALSNRVVVFSQVEDVLVSTGGARVGESYLYGDDARLPLGEPTPGLASLMYLLARGPYPAGKVARSSMGRPMATPAISVAYPLLLSSLKKEMARRNTALHREAPFTGGPGEAEFPRGGGAVEEKRESASVQNKEATHGGGEEEGRAASAEQAERGKEEDANIQGGSFPNVGFHILSEIVDREFRDAAKKVTRLAASSWQAGTWWPDLPDEVDDPTALAAHKIATYLIQVSQSAIQALGLRDSFVYFFSATAARGVLNACAAALVERNLGVFLQVSSSPPPRENAPPSLPPEARVFTIGTLGQSKPASITGVVLTYDVAVHQVVTSERSAASPLSNISSHLLGQLAAQLLPSVQQAVDASARGTSPDAPLPVIFIKLRDIRVKHTVDPWHGHPTKYLDMQQGRTSGGGYEYAQLFPVATKEAETEEGENSGVLDPATHLRGSVPIMLYRTPISAAAQAYVMDLIGSADFAELLITTVKDLRGRGPLFQPATEPFVVDLKRDLDAYISIAKTPSLVMDKQLVETHALLSRVSDDLGRQRVRCVKKYVVPLNADDPLFDFTKDFCYNYPEILYPSSAGGEEFISNAVSVGLALRSLFIATDWPGLRSIRGDVGGARLSVPAVSEAVEGETQFPIQGTRDYKRSRSSRKRAASPRRLSRGGEWDRDGDESADDELLQLEETLQGEDQTREAPSESFFNNTDDVTLDETDFGIQPPAVDAFLHDAAASHLMTRGDVRAGDHRSLPQDGEQAKSKGEIGAVGTTGEELSAQKAVEKLGNDPVGPEARTHEDQKDREGAEMQSVATFHGMIPEIFAKSMQDRLGPRWISLLQVLGSVSLLKDYHKVLAWLALSSDADVLILCTRRLLLRRDAAVSVGPFRVSLTHSL</sequence>
<dbReference type="GeneID" id="40309017"/>
<feature type="compositionally biased region" description="Basic and acidic residues" evidence="1">
    <location>
        <begin position="904"/>
        <end position="915"/>
    </location>
</feature>
<dbReference type="OrthoDB" id="330833at2759"/>
<reference evidence="2 3" key="1">
    <citation type="submission" date="2017-09" db="EMBL/GenBank/DDBJ databases">
        <title>Genome sequencing of Besnoitia besnoiti strain Bb-Ger1.</title>
        <authorList>
            <person name="Schares G."/>
            <person name="Venepally P."/>
            <person name="Lorenzi H.A."/>
        </authorList>
    </citation>
    <scope>NUCLEOTIDE SEQUENCE [LARGE SCALE GENOMIC DNA]</scope>
    <source>
        <strain evidence="2 3">Bb-Ger1</strain>
    </source>
</reference>
<feature type="compositionally biased region" description="Basic and acidic residues" evidence="1">
    <location>
        <begin position="856"/>
        <end position="874"/>
    </location>
</feature>
<evidence type="ECO:0000256" key="1">
    <source>
        <dbReference type="SAM" id="MobiDB-lite"/>
    </source>
</evidence>
<feature type="region of interest" description="Disordered" evidence="1">
    <location>
        <begin position="1"/>
        <end position="38"/>
    </location>
</feature>
<gene>
    <name evidence="2" type="ORF">BESB_040360</name>
</gene>
<feature type="region of interest" description="Disordered" evidence="1">
    <location>
        <begin position="856"/>
        <end position="915"/>
    </location>
</feature>
<feature type="region of interest" description="Disordered" evidence="1">
    <location>
        <begin position="749"/>
        <end position="830"/>
    </location>
</feature>
<dbReference type="Proteomes" id="UP000224006">
    <property type="component" value="Chromosome II"/>
</dbReference>
<dbReference type="VEuPathDB" id="ToxoDB:BESB_040360"/>
<dbReference type="KEGG" id="bbes:BESB_040360"/>
<dbReference type="AlphaFoldDB" id="A0A2A9MGE0"/>
<feature type="compositionally biased region" description="Low complexity" evidence="1">
    <location>
        <begin position="28"/>
        <end position="37"/>
    </location>
</feature>
<dbReference type="RefSeq" id="XP_029221587.1">
    <property type="nucleotide sequence ID" value="XM_029362622.1"/>
</dbReference>
<feature type="region of interest" description="Disordered" evidence="1">
    <location>
        <begin position="224"/>
        <end position="289"/>
    </location>
</feature>
<feature type="compositionally biased region" description="Basic and acidic residues" evidence="1">
    <location>
        <begin position="258"/>
        <end position="283"/>
    </location>
</feature>
<feature type="region of interest" description="Disordered" evidence="1">
    <location>
        <begin position="78"/>
        <end position="111"/>
    </location>
</feature>
<evidence type="ECO:0000313" key="2">
    <source>
        <dbReference type="EMBL" id="PFH37578.1"/>
    </source>
</evidence>
<proteinExistence type="predicted"/>
<name>A0A2A9MGE0_BESBE</name>
<feature type="compositionally biased region" description="Acidic residues" evidence="1">
    <location>
        <begin position="785"/>
        <end position="797"/>
    </location>
</feature>
<organism evidence="2 3">
    <name type="scientific">Besnoitia besnoiti</name>
    <name type="common">Apicomplexan protozoan</name>
    <dbReference type="NCBI Taxonomy" id="94643"/>
    <lineage>
        <taxon>Eukaryota</taxon>
        <taxon>Sar</taxon>
        <taxon>Alveolata</taxon>
        <taxon>Apicomplexa</taxon>
        <taxon>Conoidasida</taxon>
        <taxon>Coccidia</taxon>
        <taxon>Eucoccidiorida</taxon>
        <taxon>Eimeriorina</taxon>
        <taxon>Sarcocystidae</taxon>
        <taxon>Besnoitia</taxon>
    </lineage>
</organism>